<name>A0A0N4XZN8_NIPBR</name>
<dbReference type="WBParaSite" id="NBR_0000865801-mRNA-1">
    <property type="protein sequence ID" value="NBR_0000865801-mRNA-1"/>
    <property type="gene ID" value="NBR_0000865801"/>
</dbReference>
<evidence type="ECO:0000313" key="1">
    <source>
        <dbReference type="EMBL" id="VDL72248.1"/>
    </source>
</evidence>
<sequence>MLLADVKEEPSEVLHATDLLSCDKGSKPRSVCARFPGSREMNTHGKHDILRYMIPGEDKCYIFLFKRANQGYDIYTCRGCSRLKTPVTVKVIGDDFLSDPCQEPHRCVPVDALNEKVERLAYMRMCNLNRRLKRILVTKSSLAVPESDYVKWRMLTERTPQRESKSRQDEDWIDQGICSYFYGSTIFMGKEDRMPFDFMLDDVQDAGKLLLFFVRVVLECGMIEP</sequence>
<evidence type="ECO:0000313" key="2">
    <source>
        <dbReference type="Proteomes" id="UP000271162"/>
    </source>
</evidence>
<dbReference type="AlphaFoldDB" id="A0A0N4XZN8"/>
<organism evidence="3">
    <name type="scientific">Nippostrongylus brasiliensis</name>
    <name type="common">Rat hookworm</name>
    <dbReference type="NCBI Taxonomy" id="27835"/>
    <lineage>
        <taxon>Eukaryota</taxon>
        <taxon>Metazoa</taxon>
        <taxon>Ecdysozoa</taxon>
        <taxon>Nematoda</taxon>
        <taxon>Chromadorea</taxon>
        <taxon>Rhabditida</taxon>
        <taxon>Rhabditina</taxon>
        <taxon>Rhabditomorpha</taxon>
        <taxon>Strongyloidea</taxon>
        <taxon>Heligmosomidae</taxon>
        <taxon>Nippostrongylus</taxon>
    </lineage>
</organism>
<evidence type="ECO:0000313" key="3">
    <source>
        <dbReference type="WBParaSite" id="NBR_0000865801-mRNA-1"/>
    </source>
</evidence>
<proteinExistence type="predicted"/>
<protein>
    <submittedName>
        <fullName evidence="1 3">Uncharacterized protein</fullName>
    </submittedName>
</protein>
<dbReference type="EMBL" id="UYSL01020034">
    <property type="protein sequence ID" value="VDL72248.1"/>
    <property type="molecule type" value="Genomic_DNA"/>
</dbReference>
<reference evidence="3" key="1">
    <citation type="submission" date="2017-02" db="UniProtKB">
        <authorList>
            <consortium name="WormBaseParasite"/>
        </authorList>
    </citation>
    <scope>IDENTIFICATION</scope>
</reference>
<dbReference type="Proteomes" id="UP000271162">
    <property type="component" value="Unassembled WGS sequence"/>
</dbReference>
<dbReference type="STRING" id="27835.A0A0N4XZN8"/>
<gene>
    <name evidence="1" type="ORF">NBR_LOCUS8659</name>
</gene>
<accession>A0A0N4XZN8</accession>
<reference evidence="1 2" key="2">
    <citation type="submission" date="2018-11" db="EMBL/GenBank/DDBJ databases">
        <authorList>
            <consortium name="Pathogen Informatics"/>
        </authorList>
    </citation>
    <scope>NUCLEOTIDE SEQUENCE [LARGE SCALE GENOMIC DNA]</scope>
</reference>
<keyword evidence="2" id="KW-1185">Reference proteome</keyword>